<protein>
    <submittedName>
        <fullName evidence="1">Uncharacterized protein</fullName>
    </submittedName>
</protein>
<organism evidence="1 2">
    <name type="scientific">Oryza rufipogon</name>
    <name type="common">Brownbeard rice</name>
    <name type="synonym">Asian wild rice</name>
    <dbReference type="NCBI Taxonomy" id="4529"/>
    <lineage>
        <taxon>Eukaryota</taxon>
        <taxon>Viridiplantae</taxon>
        <taxon>Streptophyta</taxon>
        <taxon>Embryophyta</taxon>
        <taxon>Tracheophyta</taxon>
        <taxon>Spermatophyta</taxon>
        <taxon>Magnoliopsida</taxon>
        <taxon>Liliopsida</taxon>
        <taxon>Poales</taxon>
        <taxon>Poaceae</taxon>
        <taxon>BOP clade</taxon>
        <taxon>Oryzoideae</taxon>
        <taxon>Oryzeae</taxon>
        <taxon>Oryzinae</taxon>
        <taxon>Oryza</taxon>
    </lineage>
</organism>
<reference evidence="1" key="2">
    <citation type="submission" date="2015-06" db="UniProtKB">
        <authorList>
            <consortium name="EnsemblPlants"/>
        </authorList>
    </citation>
    <scope>IDENTIFICATION</scope>
</reference>
<evidence type="ECO:0000313" key="1">
    <source>
        <dbReference type="EnsemblPlants" id="ORUFI03G42660.1"/>
    </source>
</evidence>
<name>A0A0E0P3V8_ORYRU</name>
<evidence type="ECO:0000313" key="2">
    <source>
        <dbReference type="Proteomes" id="UP000008022"/>
    </source>
</evidence>
<proteinExistence type="predicted"/>
<dbReference type="Gramene" id="ORUFI03G42660.1">
    <property type="protein sequence ID" value="ORUFI03G42660.1"/>
    <property type="gene ID" value="ORUFI03G42660"/>
</dbReference>
<dbReference type="OMA" id="WAEDRIN"/>
<dbReference type="EnsemblPlants" id="ORUFI03G42660.1">
    <property type="protein sequence ID" value="ORUFI03G42660.1"/>
    <property type="gene ID" value="ORUFI03G42660"/>
</dbReference>
<keyword evidence="2" id="KW-1185">Reference proteome</keyword>
<dbReference type="AlphaFoldDB" id="A0A0E0P3V8"/>
<dbReference type="HOGENOM" id="CLU_100387_0_0_1"/>
<sequence length="242" mass="26543">MARSPAAPPLLEGEELMDIPVEKRARKSMVVVRDANGEYCSGCVLRSKGKYTYLLTQSSFASGREDTLKICFFDQIEREASAFASGDTFCLLRTKRHTDCRPIKKMRGQVMPEPMVVFAPSSATSAYHIPGFVISESTAALDLRRNHINGSECYFLGTCHYAEKGFNGHCRLVGSPVFSLKGKVMGLIAGTCVKELNLYLGGYEIKVALLTSHMDGMLNAMLPKSDAAKKKIASRKKGGKFP</sequence>
<accession>A0A0E0P3V8</accession>
<reference evidence="2" key="1">
    <citation type="submission" date="2013-06" db="EMBL/GenBank/DDBJ databases">
        <authorList>
            <person name="Zhao Q."/>
        </authorList>
    </citation>
    <scope>NUCLEOTIDE SEQUENCE</scope>
    <source>
        <strain evidence="2">cv. W1943</strain>
    </source>
</reference>
<dbReference type="Proteomes" id="UP000008022">
    <property type="component" value="Unassembled WGS sequence"/>
</dbReference>
<dbReference type="eggNOG" id="ENOG502R3NJ">
    <property type="taxonomic scope" value="Eukaryota"/>
</dbReference>
<dbReference type="STRING" id="4529.A0A0E0P3V8"/>